<gene>
    <name evidence="2" type="ORF">GCM10007876_29030</name>
</gene>
<feature type="signal peptide" evidence="1">
    <location>
        <begin position="1"/>
        <end position="18"/>
    </location>
</feature>
<reference evidence="2" key="2">
    <citation type="submission" date="2023-01" db="EMBL/GenBank/DDBJ databases">
        <title>Draft genome sequence of Litoribrevibacter albus strain NBRC 110071.</title>
        <authorList>
            <person name="Sun Q."/>
            <person name="Mori K."/>
        </authorList>
    </citation>
    <scope>NUCLEOTIDE SEQUENCE</scope>
    <source>
        <strain evidence="2">NBRC 110071</strain>
    </source>
</reference>
<name>A0AA37SBU2_9GAMM</name>
<organism evidence="2 3">
    <name type="scientific">Litoribrevibacter albus</name>
    <dbReference type="NCBI Taxonomy" id="1473156"/>
    <lineage>
        <taxon>Bacteria</taxon>
        <taxon>Pseudomonadati</taxon>
        <taxon>Pseudomonadota</taxon>
        <taxon>Gammaproteobacteria</taxon>
        <taxon>Oceanospirillales</taxon>
        <taxon>Oceanospirillaceae</taxon>
        <taxon>Litoribrevibacter</taxon>
    </lineage>
</organism>
<accession>A0AA37SBU2</accession>
<keyword evidence="3" id="KW-1185">Reference proteome</keyword>
<dbReference type="AlphaFoldDB" id="A0AA37SBU2"/>
<proteinExistence type="predicted"/>
<dbReference type="SUPFAM" id="SSF53850">
    <property type="entry name" value="Periplasmic binding protein-like II"/>
    <property type="match status" value="1"/>
</dbReference>
<dbReference type="EMBL" id="BSNM01000015">
    <property type="protein sequence ID" value="GLQ32424.1"/>
    <property type="molecule type" value="Genomic_DNA"/>
</dbReference>
<dbReference type="Proteomes" id="UP001161389">
    <property type="component" value="Unassembled WGS sequence"/>
</dbReference>
<sequence length="136" mass="14193">MKYVFVVLFSLLSSMAMAGTSVIINAADAGAGLSQGDAKNVYLGKKKSLPSGAKAIPVDQAAESAIREGFLSTIVGKSESQYKSFWAKKVFTGKGKPPEEKADDAAVKAFVASTPGAVGYIDSSNLDDTVKEAFSF</sequence>
<comment type="caution">
    <text evidence="2">The sequence shown here is derived from an EMBL/GenBank/DDBJ whole genome shotgun (WGS) entry which is preliminary data.</text>
</comment>
<evidence type="ECO:0000313" key="3">
    <source>
        <dbReference type="Proteomes" id="UP001161389"/>
    </source>
</evidence>
<evidence type="ECO:0000256" key="1">
    <source>
        <dbReference type="SAM" id="SignalP"/>
    </source>
</evidence>
<feature type="chain" id="PRO_5041244199" evidence="1">
    <location>
        <begin position="19"/>
        <end position="136"/>
    </location>
</feature>
<evidence type="ECO:0000313" key="2">
    <source>
        <dbReference type="EMBL" id="GLQ32424.1"/>
    </source>
</evidence>
<reference evidence="2" key="1">
    <citation type="journal article" date="2014" name="Int. J. Syst. Evol. Microbiol.">
        <title>Complete genome sequence of Corynebacterium casei LMG S-19264T (=DSM 44701T), isolated from a smear-ripened cheese.</title>
        <authorList>
            <consortium name="US DOE Joint Genome Institute (JGI-PGF)"/>
            <person name="Walter F."/>
            <person name="Albersmeier A."/>
            <person name="Kalinowski J."/>
            <person name="Ruckert C."/>
        </authorList>
    </citation>
    <scope>NUCLEOTIDE SEQUENCE</scope>
    <source>
        <strain evidence="2">NBRC 110071</strain>
    </source>
</reference>
<dbReference type="Gene3D" id="3.40.190.10">
    <property type="entry name" value="Periplasmic binding protein-like II"/>
    <property type="match status" value="1"/>
</dbReference>
<dbReference type="RefSeq" id="WP_284382394.1">
    <property type="nucleotide sequence ID" value="NZ_BSNM01000015.1"/>
</dbReference>
<keyword evidence="1" id="KW-0732">Signal</keyword>
<protein>
    <submittedName>
        <fullName evidence="2">ABC transporter substrate-binding protein</fullName>
    </submittedName>
</protein>